<evidence type="ECO:0000259" key="3">
    <source>
        <dbReference type="PROSITE" id="PS51840"/>
    </source>
</evidence>
<dbReference type="PANTHER" id="PTHR21456">
    <property type="entry name" value="FAMILY WITH SEQUENCE SIMILARITY 102"/>
    <property type="match status" value="1"/>
</dbReference>
<dbReference type="AlphaFoldDB" id="A0A8W8LDV4"/>
<accession>A0A8W8LDV4</accession>
<dbReference type="EnsemblMetazoa" id="G27100.1">
    <property type="protein sequence ID" value="G27100.1:cds"/>
    <property type="gene ID" value="G27100"/>
</dbReference>
<dbReference type="Proteomes" id="UP000005408">
    <property type="component" value="Unassembled WGS sequence"/>
</dbReference>
<evidence type="ECO:0000256" key="1">
    <source>
        <dbReference type="ARBA" id="ARBA00034780"/>
    </source>
</evidence>
<proteinExistence type="inferred from homology"/>
<comment type="similarity">
    <text evidence="1">Belongs to the EEIG family.</text>
</comment>
<feature type="compositionally biased region" description="Low complexity" evidence="2">
    <location>
        <begin position="186"/>
        <end position="201"/>
    </location>
</feature>
<dbReference type="PANTHER" id="PTHR21456:SF1">
    <property type="entry name" value="C2 NT-TYPE DOMAIN-CONTAINING PROTEIN"/>
    <property type="match status" value="1"/>
</dbReference>
<reference evidence="4" key="1">
    <citation type="submission" date="2022-08" db="UniProtKB">
        <authorList>
            <consortium name="EnsemblMetazoa"/>
        </authorList>
    </citation>
    <scope>IDENTIFICATION</scope>
    <source>
        <strain evidence="4">05x7-T-G4-1.051#20</strain>
    </source>
</reference>
<feature type="domain" description="C2 NT-type" evidence="3">
    <location>
        <begin position="10"/>
        <end position="152"/>
    </location>
</feature>
<evidence type="ECO:0000313" key="4">
    <source>
        <dbReference type="EnsemblMetazoa" id="G27100.1:cds"/>
    </source>
</evidence>
<dbReference type="InterPro" id="IPR019448">
    <property type="entry name" value="NT-C2"/>
</dbReference>
<evidence type="ECO:0000313" key="5">
    <source>
        <dbReference type="Proteomes" id="UP000005408"/>
    </source>
</evidence>
<protein>
    <recommendedName>
        <fullName evidence="3">C2 NT-type domain-containing protein</fullName>
    </recommendedName>
</protein>
<feature type="compositionally biased region" description="Polar residues" evidence="2">
    <location>
        <begin position="235"/>
        <end position="276"/>
    </location>
</feature>
<name>A0A8W8LDV4_MAGGI</name>
<dbReference type="PROSITE" id="PS51840">
    <property type="entry name" value="C2_NT"/>
    <property type="match status" value="1"/>
</dbReference>
<feature type="region of interest" description="Disordered" evidence="2">
    <location>
        <begin position="326"/>
        <end position="348"/>
    </location>
</feature>
<dbReference type="Pfam" id="PF10358">
    <property type="entry name" value="NT-C2"/>
    <property type="match status" value="1"/>
</dbReference>
<evidence type="ECO:0000256" key="2">
    <source>
        <dbReference type="SAM" id="MobiDB-lite"/>
    </source>
</evidence>
<organism evidence="4 5">
    <name type="scientific">Magallana gigas</name>
    <name type="common">Pacific oyster</name>
    <name type="synonym">Crassostrea gigas</name>
    <dbReference type="NCBI Taxonomy" id="29159"/>
    <lineage>
        <taxon>Eukaryota</taxon>
        <taxon>Metazoa</taxon>
        <taxon>Spiralia</taxon>
        <taxon>Lophotrochozoa</taxon>
        <taxon>Mollusca</taxon>
        <taxon>Bivalvia</taxon>
        <taxon>Autobranchia</taxon>
        <taxon>Pteriomorphia</taxon>
        <taxon>Ostreida</taxon>
        <taxon>Ostreoidea</taxon>
        <taxon>Ostreidae</taxon>
        <taxon>Magallana</taxon>
    </lineage>
</organism>
<feature type="region of interest" description="Disordered" evidence="2">
    <location>
        <begin position="183"/>
        <end position="285"/>
    </location>
</feature>
<feature type="compositionally biased region" description="Basic and acidic residues" evidence="2">
    <location>
        <begin position="339"/>
        <end position="348"/>
    </location>
</feature>
<keyword evidence="5" id="KW-1185">Reference proteome</keyword>
<dbReference type="InterPro" id="IPR039931">
    <property type="entry name" value="EEIG1/2-like"/>
</dbReference>
<sequence>MTPISKMMSLFIMKKKRFKFNVNFRLEELSSVPFISGLLFAKIRLLEGGSFLEQSTREEIQNHSVSWKTSYNFQCKVTANASTGFLDPCICRVSVRMDQKGGKAYQKLGFVDINLSEFAGSGQQSRKFLLEGYDSKHRQDNSTIEVTLEMTLISGDPVFKVPRQTTKWYDDLDQTPSSVRIEECSEGSLASNSASSGCGSLPRKDRPNIITDSPEVDMHPQNPDSEGLKSHQRNDSYTSQHSRGSTGYASLGHSRQSSMGSEKNPFATHTRSSSAGSALINDLTKGDRRKKLEELEKGKRVDQTRVNAGEVVDDLFNEFMSSADLGTKNQQSTGLQLQFDKEGNPFVR</sequence>
<dbReference type="OrthoDB" id="3365224at2759"/>
<feature type="compositionally biased region" description="Polar residues" evidence="2">
    <location>
        <begin position="327"/>
        <end position="336"/>
    </location>
</feature>